<accession>A0A645CK65</accession>
<gene>
    <name evidence="1" type="ORF">SDC9_124152</name>
</gene>
<organism evidence="1">
    <name type="scientific">bioreactor metagenome</name>
    <dbReference type="NCBI Taxonomy" id="1076179"/>
    <lineage>
        <taxon>unclassified sequences</taxon>
        <taxon>metagenomes</taxon>
        <taxon>ecological metagenomes</taxon>
    </lineage>
</organism>
<name>A0A645CK65_9ZZZZ</name>
<dbReference type="EMBL" id="VSSQ01027751">
    <property type="protein sequence ID" value="MPM77152.1"/>
    <property type="molecule type" value="Genomic_DNA"/>
</dbReference>
<proteinExistence type="predicted"/>
<sequence>MPSACGRPAVTASAASACCKGPAAPIHIITLPRSLSRVAWSCWRSTICRSWGRWRCPHARWVRENAEIRWRRQARRARRSACLWRCYSRRWSWTTEWYPTLTGRRRCILSFWSLRSESGETARRTASGFLRF</sequence>
<evidence type="ECO:0000313" key="1">
    <source>
        <dbReference type="EMBL" id="MPM77152.1"/>
    </source>
</evidence>
<reference evidence="1" key="1">
    <citation type="submission" date="2019-08" db="EMBL/GenBank/DDBJ databases">
        <authorList>
            <person name="Kucharzyk K."/>
            <person name="Murdoch R.W."/>
            <person name="Higgins S."/>
            <person name="Loffler F."/>
        </authorList>
    </citation>
    <scope>NUCLEOTIDE SEQUENCE</scope>
</reference>
<dbReference type="AlphaFoldDB" id="A0A645CK65"/>
<comment type="caution">
    <text evidence="1">The sequence shown here is derived from an EMBL/GenBank/DDBJ whole genome shotgun (WGS) entry which is preliminary data.</text>
</comment>
<dbReference type="PROSITE" id="PS51257">
    <property type="entry name" value="PROKAR_LIPOPROTEIN"/>
    <property type="match status" value="1"/>
</dbReference>
<protein>
    <submittedName>
        <fullName evidence="1">Uncharacterized protein</fullName>
    </submittedName>
</protein>